<dbReference type="Proteomes" id="UP000516361">
    <property type="component" value="Chromosome"/>
</dbReference>
<evidence type="ECO:0000313" key="3">
    <source>
        <dbReference type="Proteomes" id="UP000516361"/>
    </source>
</evidence>
<dbReference type="PANTHER" id="PTHR35983:SF1">
    <property type="entry name" value="UPF0166 PROTEIN TM_0021"/>
    <property type="match status" value="1"/>
</dbReference>
<evidence type="ECO:0000313" key="2">
    <source>
        <dbReference type="EMBL" id="BBE31520.1"/>
    </source>
</evidence>
<dbReference type="PANTHER" id="PTHR35983">
    <property type="entry name" value="UPF0166 PROTEIN TM_0021"/>
    <property type="match status" value="1"/>
</dbReference>
<dbReference type="InParanoid" id="A0A7G1G4Q8"/>
<dbReference type="SUPFAM" id="SSF54913">
    <property type="entry name" value="GlnB-like"/>
    <property type="match status" value="1"/>
</dbReference>
<sequence length="104" mass="12276">MKLLKIYLGEKDNHGHKRMYEKIMELAYNEGLKGITVYKGIAGFGEKHHIHKSDFFTLSEDLPIIIEIIDKKEKIINFQKIIANLKFDGIMFTQPIENYEEYKK</sequence>
<dbReference type="Pfam" id="PF02641">
    <property type="entry name" value="DUF190"/>
    <property type="match status" value="1"/>
</dbReference>
<dbReference type="KEGG" id="ocy:OSSY52_16610"/>
<dbReference type="InterPro" id="IPR011322">
    <property type="entry name" value="N-reg_PII-like_a/b"/>
</dbReference>
<name>A0A7G1G4Q8_9BACT</name>
<dbReference type="Gene3D" id="3.30.70.120">
    <property type="match status" value="1"/>
</dbReference>
<dbReference type="InterPro" id="IPR015867">
    <property type="entry name" value="N-reg_PII/ATP_PRibTrfase_C"/>
</dbReference>
<comment type="similarity">
    <text evidence="1">Belongs to the UPF0166 family.</text>
</comment>
<dbReference type="InterPro" id="IPR003793">
    <property type="entry name" value="UPF0166"/>
</dbReference>
<evidence type="ECO:0000256" key="1">
    <source>
        <dbReference type="ARBA" id="ARBA00010554"/>
    </source>
</evidence>
<organism evidence="2 3">
    <name type="scientific">Tepiditoga spiralis</name>
    <dbReference type="NCBI Taxonomy" id="2108365"/>
    <lineage>
        <taxon>Bacteria</taxon>
        <taxon>Thermotogati</taxon>
        <taxon>Thermotogota</taxon>
        <taxon>Thermotogae</taxon>
        <taxon>Petrotogales</taxon>
        <taxon>Petrotogaceae</taxon>
        <taxon>Tepiditoga</taxon>
    </lineage>
</organism>
<protein>
    <submittedName>
        <fullName evidence="2">UPF0166 protein</fullName>
    </submittedName>
</protein>
<dbReference type="EMBL" id="AP018712">
    <property type="protein sequence ID" value="BBE31520.1"/>
    <property type="molecule type" value="Genomic_DNA"/>
</dbReference>
<gene>
    <name evidence="2" type="ORF">OSSY52_16610</name>
</gene>
<dbReference type="RefSeq" id="WP_190614102.1">
    <property type="nucleotide sequence ID" value="NZ_AP018712.1"/>
</dbReference>
<reference evidence="2 3" key="1">
    <citation type="submission" date="2018-06" db="EMBL/GenBank/DDBJ databases">
        <title>Genome sequencing of Oceanotoga sp. sy52.</title>
        <authorList>
            <person name="Mori K."/>
        </authorList>
    </citation>
    <scope>NUCLEOTIDE SEQUENCE [LARGE SCALE GENOMIC DNA]</scope>
    <source>
        <strain evidence="3">sy52</strain>
    </source>
</reference>
<keyword evidence="3" id="KW-1185">Reference proteome</keyword>
<accession>A0A7G1G4Q8</accession>
<dbReference type="AlphaFoldDB" id="A0A7G1G4Q8"/>
<proteinExistence type="inferred from homology"/>